<name>A0AC61NN48_9BACT</name>
<dbReference type="EMBL" id="CP081303">
    <property type="protein sequence ID" value="QZE13910.1"/>
    <property type="molecule type" value="Genomic_DNA"/>
</dbReference>
<evidence type="ECO:0000313" key="1">
    <source>
        <dbReference type="EMBL" id="QZE13910.1"/>
    </source>
</evidence>
<keyword evidence="2" id="KW-1185">Reference proteome</keyword>
<sequence length="247" mass="27246">MKHTVSIVGAGPGDPDLLTVKAYRLLKNADVVLYDSLMGEEILKVIPDNADKIYVGKTHCDKQSQSVRQERINNLMLDGYLKNRRVVRLKTGDPLIFGRGGEEIRFLKEHNVSYELVPGVTAGIAAANNFQIPITERCVNTTLLFCTGTTATNEFKQFESIALMIKEGTPLVLYMGLKNIDNIIEQLLLYDVSPSTKIAAISKVSYVDQSMISGDLSNFAQIVKDNPLPTPTVILIGQSVESLMEKV</sequence>
<dbReference type="Proteomes" id="UP000826212">
    <property type="component" value="Chromosome"/>
</dbReference>
<proteinExistence type="predicted"/>
<protein>
    <submittedName>
        <fullName evidence="1">Uroporphyrinogen-III C-methyltransferase</fullName>
        <ecNumber evidence="1">2.1.1.107</ecNumber>
    </submittedName>
</protein>
<evidence type="ECO:0000313" key="2">
    <source>
        <dbReference type="Proteomes" id="UP000826212"/>
    </source>
</evidence>
<keyword evidence="1" id="KW-0808">Transferase</keyword>
<accession>A0AC61NN48</accession>
<keyword evidence="1" id="KW-0489">Methyltransferase</keyword>
<reference evidence="1" key="1">
    <citation type="submission" date="2021-08" db="EMBL/GenBank/DDBJ databases">
        <title>Novel anaerobic bacterium isolated from sea squirt in East Sea, Republic of Korea.</title>
        <authorList>
            <person name="Nguyen T.H."/>
            <person name="Li Z."/>
            <person name="Lee Y.-J."/>
            <person name="Ko J."/>
            <person name="Kim S.-G."/>
        </authorList>
    </citation>
    <scope>NUCLEOTIDE SEQUENCE</scope>
    <source>
        <strain evidence="1">KCTC 25031</strain>
    </source>
</reference>
<gene>
    <name evidence="1" type="primary">cobA</name>
    <name evidence="1" type="ORF">K4L44_15410</name>
</gene>
<organism evidence="1 2">
    <name type="scientific">Halosquirtibacter laminarini</name>
    <dbReference type="NCBI Taxonomy" id="3374600"/>
    <lineage>
        <taxon>Bacteria</taxon>
        <taxon>Pseudomonadati</taxon>
        <taxon>Bacteroidota</taxon>
        <taxon>Bacteroidia</taxon>
        <taxon>Marinilabiliales</taxon>
        <taxon>Prolixibacteraceae</taxon>
        <taxon>Halosquirtibacter</taxon>
    </lineage>
</organism>
<dbReference type="EC" id="2.1.1.107" evidence="1"/>